<keyword evidence="2" id="KW-0496">Mitochondrion</keyword>
<evidence type="ECO:0000313" key="2">
    <source>
        <dbReference type="EMBL" id="QKN98995.1"/>
    </source>
</evidence>
<keyword evidence="1" id="KW-0472">Membrane</keyword>
<name>A0A6M9ZWL6_9BILA</name>
<keyword evidence="1" id="KW-0812">Transmembrane</keyword>
<dbReference type="GeneID" id="82130716"/>
<feature type="transmembrane region" description="Helical" evidence="1">
    <location>
        <begin position="12"/>
        <end position="37"/>
    </location>
</feature>
<dbReference type="GO" id="GO:0015078">
    <property type="term" value="F:proton transmembrane transporter activity"/>
    <property type="evidence" value="ECO:0007669"/>
    <property type="project" value="InterPro"/>
</dbReference>
<keyword evidence="1" id="KW-1133">Transmembrane helix</keyword>
<feature type="transmembrane region" description="Helical" evidence="1">
    <location>
        <begin position="172"/>
        <end position="191"/>
    </location>
</feature>
<feature type="transmembrane region" description="Helical" evidence="1">
    <location>
        <begin position="110"/>
        <end position="134"/>
    </location>
</feature>
<dbReference type="PRINTS" id="PR00123">
    <property type="entry name" value="ATPASEA"/>
</dbReference>
<dbReference type="EMBL" id="MT361687">
    <property type="protein sequence ID" value="QKN98995.1"/>
    <property type="molecule type" value="Genomic_DNA"/>
</dbReference>
<accession>A0A6M9ZWL6</accession>
<dbReference type="InterPro" id="IPR000568">
    <property type="entry name" value="ATP_synth_F0_asu"/>
</dbReference>
<feature type="transmembrane region" description="Helical" evidence="1">
    <location>
        <begin position="49"/>
        <end position="71"/>
    </location>
</feature>
<dbReference type="RefSeq" id="YP_010837667.1">
    <property type="nucleotide sequence ID" value="NC_077638.1"/>
</dbReference>
<organism evidence="2">
    <name type="scientific">Mansonella perstans</name>
    <dbReference type="NCBI Taxonomy" id="42231"/>
    <lineage>
        <taxon>Eukaryota</taxon>
        <taxon>Metazoa</taxon>
        <taxon>Ecdysozoa</taxon>
        <taxon>Nematoda</taxon>
        <taxon>Chromadorea</taxon>
        <taxon>Rhabditida</taxon>
        <taxon>Spirurina</taxon>
        <taxon>Spiruromorpha</taxon>
        <taxon>Filarioidea</taxon>
        <taxon>Onchocercidae</taxon>
        <taxon>Mansonella</taxon>
    </lineage>
</organism>
<dbReference type="GO" id="GO:0015986">
    <property type="term" value="P:proton motive force-driven ATP synthesis"/>
    <property type="evidence" value="ECO:0007669"/>
    <property type="project" value="InterPro"/>
</dbReference>
<evidence type="ECO:0000256" key="1">
    <source>
        <dbReference type="SAM" id="Phobius"/>
    </source>
</evidence>
<gene>
    <name evidence="2" type="primary">atp6</name>
</gene>
<sequence>MFIMYVLWFWMFLYLLYMELCKFFEMEILFTFVKFLVLNFDHRGLQSCLFFKFVVFLLGIFWGCGLLFPLFSPWACIGYLFLLTNLSWLGVRTFSLAVEGFMVFFEGDHSWNWFSSLVMFFSHWLSFLMSSVALTLRISIIFLIGHFLMFSIIGLSVFGSFFVLLVVIPIELFFAFLQSYIFLTLVCMFLLNMV</sequence>
<proteinExistence type="predicted"/>
<dbReference type="GO" id="GO:0045259">
    <property type="term" value="C:proton-transporting ATP synthase complex"/>
    <property type="evidence" value="ECO:0007669"/>
    <property type="project" value="InterPro"/>
</dbReference>
<feature type="transmembrane region" description="Helical" evidence="1">
    <location>
        <begin position="77"/>
        <end position="98"/>
    </location>
</feature>
<reference evidence="2" key="1">
    <citation type="submission" date="2020-04" db="EMBL/GenBank/DDBJ databases">
        <title>Complete mitochondrial genome sequence of Mansonella perstans.</title>
        <authorList>
            <person name="Chung M."/>
            <person name="Bromley R.E."/>
            <person name="Fombad F.F."/>
            <person name="Kien C.A."/>
            <person name="Gandjui N.V.T."/>
            <person name="Njouendou A.J."/>
            <person name="Ritter M."/>
            <person name="Sadzewicz L."/>
            <person name="Tallon L.J."/>
            <person name="Wanji S."/>
            <person name="Hoerauf A."/>
            <person name="Pfarr K."/>
            <person name="Dunning Hotopp J.C."/>
        </authorList>
    </citation>
    <scope>NUCLEOTIDE SEQUENCE</scope>
</reference>
<dbReference type="AlphaFoldDB" id="A0A6M9ZWL6"/>
<feature type="transmembrane region" description="Helical" evidence="1">
    <location>
        <begin position="140"/>
        <end position="165"/>
    </location>
</feature>
<protein>
    <submittedName>
        <fullName evidence="2">ATP synthase F0 subunit 6</fullName>
    </submittedName>
</protein>
<geneLocation type="mitochondrion" evidence="2"/>